<evidence type="ECO:0000256" key="1">
    <source>
        <dbReference type="SAM" id="SignalP"/>
    </source>
</evidence>
<feature type="chain" id="PRO_5043676042" evidence="1">
    <location>
        <begin position="20"/>
        <end position="204"/>
    </location>
</feature>
<protein>
    <submittedName>
        <fullName evidence="2">Uncharacterized protein</fullName>
    </submittedName>
</protein>
<comment type="caution">
    <text evidence="2">The sequence shown here is derived from an EMBL/GenBank/DDBJ whole genome shotgun (WGS) entry which is preliminary data.</text>
</comment>
<reference evidence="2" key="1">
    <citation type="journal article" date="2023" name="Mol. Phylogenet. Evol.">
        <title>Genome-scale phylogeny and comparative genomics of the fungal order Sordariales.</title>
        <authorList>
            <person name="Hensen N."/>
            <person name="Bonometti L."/>
            <person name="Westerberg I."/>
            <person name="Brannstrom I.O."/>
            <person name="Guillou S."/>
            <person name="Cros-Aarteil S."/>
            <person name="Calhoun S."/>
            <person name="Haridas S."/>
            <person name="Kuo A."/>
            <person name="Mondo S."/>
            <person name="Pangilinan J."/>
            <person name="Riley R."/>
            <person name="LaButti K."/>
            <person name="Andreopoulos B."/>
            <person name="Lipzen A."/>
            <person name="Chen C."/>
            <person name="Yan M."/>
            <person name="Daum C."/>
            <person name="Ng V."/>
            <person name="Clum A."/>
            <person name="Steindorff A."/>
            <person name="Ohm R.A."/>
            <person name="Martin F."/>
            <person name="Silar P."/>
            <person name="Natvig D.O."/>
            <person name="Lalanne C."/>
            <person name="Gautier V."/>
            <person name="Ament-Velasquez S.L."/>
            <person name="Kruys A."/>
            <person name="Hutchinson M.I."/>
            <person name="Powell A.J."/>
            <person name="Barry K."/>
            <person name="Miller A.N."/>
            <person name="Grigoriev I.V."/>
            <person name="Debuchy R."/>
            <person name="Gladieux P."/>
            <person name="Hiltunen Thoren M."/>
            <person name="Johannesson H."/>
        </authorList>
    </citation>
    <scope>NUCLEOTIDE SEQUENCE</scope>
    <source>
        <strain evidence="2">PSN243</strain>
    </source>
</reference>
<gene>
    <name evidence="2" type="ORF">QBC34DRAFT_437884</name>
</gene>
<dbReference type="Proteomes" id="UP001321760">
    <property type="component" value="Unassembled WGS sequence"/>
</dbReference>
<dbReference type="AlphaFoldDB" id="A0AAV9GT58"/>
<organism evidence="2 3">
    <name type="scientific">Podospora aff. communis PSN243</name>
    <dbReference type="NCBI Taxonomy" id="3040156"/>
    <lineage>
        <taxon>Eukaryota</taxon>
        <taxon>Fungi</taxon>
        <taxon>Dikarya</taxon>
        <taxon>Ascomycota</taxon>
        <taxon>Pezizomycotina</taxon>
        <taxon>Sordariomycetes</taxon>
        <taxon>Sordariomycetidae</taxon>
        <taxon>Sordariales</taxon>
        <taxon>Podosporaceae</taxon>
        <taxon>Podospora</taxon>
    </lineage>
</organism>
<reference evidence="2" key="2">
    <citation type="submission" date="2023-05" db="EMBL/GenBank/DDBJ databases">
        <authorList>
            <consortium name="Lawrence Berkeley National Laboratory"/>
            <person name="Steindorff A."/>
            <person name="Hensen N."/>
            <person name="Bonometti L."/>
            <person name="Westerberg I."/>
            <person name="Brannstrom I.O."/>
            <person name="Guillou S."/>
            <person name="Cros-Aarteil S."/>
            <person name="Calhoun S."/>
            <person name="Haridas S."/>
            <person name="Kuo A."/>
            <person name="Mondo S."/>
            <person name="Pangilinan J."/>
            <person name="Riley R."/>
            <person name="Labutti K."/>
            <person name="Andreopoulos B."/>
            <person name="Lipzen A."/>
            <person name="Chen C."/>
            <person name="Yanf M."/>
            <person name="Daum C."/>
            <person name="Ng V."/>
            <person name="Clum A."/>
            <person name="Ohm R."/>
            <person name="Martin F."/>
            <person name="Silar P."/>
            <person name="Natvig D."/>
            <person name="Lalanne C."/>
            <person name="Gautier V."/>
            <person name="Ament-Velasquez S.L."/>
            <person name="Kruys A."/>
            <person name="Hutchinson M.I."/>
            <person name="Powell A.J."/>
            <person name="Barry K."/>
            <person name="Miller A.N."/>
            <person name="Grigoriev I.V."/>
            <person name="Debuchy R."/>
            <person name="Gladieux P."/>
            <person name="Thoren M.H."/>
            <person name="Johannesson H."/>
        </authorList>
    </citation>
    <scope>NUCLEOTIDE SEQUENCE</scope>
    <source>
        <strain evidence="2">PSN243</strain>
    </source>
</reference>
<evidence type="ECO:0000313" key="3">
    <source>
        <dbReference type="Proteomes" id="UP001321760"/>
    </source>
</evidence>
<accession>A0AAV9GT58</accession>
<keyword evidence="1" id="KW-0732">Signal</keyword>
<feature type="signal peptide" evidence="1">
    <location>
        <begin position="1"/>
        <end position="19"/>
    </location>
</feature>
<evidence type="ECO:0000313" key="2">
    <source>
        <dbReference type="EMBL" id="KAK4449826.1"/>
    </source>
</evidence>
<name>A0AAV9GT58_9PEZI</name>
<sequence>MMLLIFFFAATLAATLTTATPHRRRTIDPANIVVIPGAGLPSLASLNLTAADLYDPNFNPDLPPVTDLSPNMLHCAGPPDPVIPYRLDLAQVCLNFLNHPGNLNRPVVAHEPCERICTAKDNTPGVQDWVSVGVRAVNGKKESVSFAGHVAMAVEAVVRWCGYQGDEKLRVPGYEFAHANGEMRVDVAGEVGKGKGPESMCGGK</sequence>
<keyword evidence="3" id="KW-1185">Reference proteome</keyword>
<proteinExistence type="predicted"/>
<dbReference type="EMBL" id="MU865935">
    <property type="protein sequence ID" value="KAK4449826.1"/>
    <property type="molecule type" value="Genomic_DNA"/>
</dbReference>